<gene>
    <name evidence="2" type="ORF">C882_3300</name>
</gene>
<dbReference type="EMBL" id="ANHY01000004">
    <property type="protein sequence ID" value="EKV32236.1"/>
    <property type="molecule type" value="Genomic_DNA"/>
</dbReference>
<reference evidence="2 3" key="1">
    <citation type="journal article" date="2013" name="Genome Announc.">
        <title>Draft Genome Sequence of an Alphaproteobacterium, Caenispirillum salinarum AK4(T), Isolated from a Solar Saltern.</title>
        <authorList>
            <person name="Khatri I."/>
            <person name="Singh A."/>
            <person name="Korpole S."/>
            <person name="Pinnaka A.K."/>
            <person name="Subramanian S."/>
        </authorList>
    </citation>
    <scope>NUCLEOTIDE SEQUENCE [LARGE SCALE GENOMIC DNA]</scope>
    <source>
        <strain evidence="2 3">AK4</strain>
    </source>
</reference>
<dbReference type="SUPFAM" id="SSF51735">
    <property type="entry name" value="NAD(P)-binding Rossmann-fold domains"/>
    <property type="match status" value="1"/>
</dbReference>
<accession>K9HVI3</accession>
<dbReference type="GO" id="GO:0016491">
    <property type="term" value="F:oxidoreductase activity"/>
    <property type="evidence" value="ECO:0007669"/>
    <property type="project" value="InterPro"/>
</dbReference>
<comment type="caution">
    <text evidence="2">The sequence shown here is derived from an EMBL/GenBank/DDBJ whole genome shotgun (WGS) entry which is preliminary data.</text>
</comment>
<dbReference type="eggNOG" id="COG0604">
    <property type="taxonomic scope" value="Bacteria"/>
</dbReference>
<dbReference type="InterPro" id="IPR013154">
    <property type="entry name" value="ADH-like_N"/>
</dbReference>
<keyword evidence="3" id="KW-1185">Reference proteome</keyword>
<dbReference type="Pfam" id="PF00107">
    <property type="entry name" value="ADH_zinc_N"/>
    <property type="match status" value="1"/>
</dbReference>
<dbReference type="Pfam" id="PF08240">
    <property type="entry name" value="ADH_N"/>
    <property type="match status" value="1"/>
</dbReference>
<dbReference type="InterPro" id="IPR013149">
    <property type="entry name" value="ADH-like_C"/>
</dbReference>
<dbReference type="InterPro" id="IPR011032">
    <property type="entry name" value="GroES-like_sf"/>
</dbReference>
<dbReference type="InterPro" id="IPR036291">
    <property type="entry name" value="NAD(P)-bd_dom_sf"/>
</dbReference>
<evidence type="ECO:0000313" key="2">
    <source>
        <dbReference type="EMBL" id="EKV32236.1"/>
    </source>
</evidence>
<dbReference type="PANTHER" id="PTHR43677:SF4">
    <property type="entry name" value="QUINONE OXIDOREDUCTASE-LIKE PROTEIN 2"/>
    <property type="match status" value="1"/>
</dbReference>
<feature type="domain" description="Enoyl reductase (ER)" evidence="1">
    <location>
        <begin position="10"/>
        <end position="322"/>
    </location>
</feature>
<dbReference type="OrthoDB" id="4190732at2"/>
<dbReference type="Gene3D" id="3.90.180.10">
    <property type="entry name" value="Medium-chain alcohol dehydrogenases, catalytic domain"/>
    <property type="match status" value="1"/>
</dbReference>
<protein>
    <submittedName>
        <fullName evidence="2">Quinone oxidoreductase</fullName>
    </submittedName>
</protein>
<dbReference type="SMART" id="SM00829">
    <property type="entry name" value="PKS_ER"/>
    <property type="match status" value="1"/>
</dbReference>
<dbReference type="AlphaFoldDB" id="K9HVI3"/>
<proteinExistence type="predicted"/>
<name>K9HVI3_9PROT</name>
<organism evidence="2 3">
    <name type="scientific">Caenispirillum salinarum AK4</name>
    <dbReference type="NCBI Taxonomy" id="1238182"/>
    <lineage>
        <taxon>Bacteria</taxon>
        <taxon>Pseudomonadati</taxon>
        <taxon>Pseudomonadota</taxon>
        <taxon>Alphaproteobacteria</taxon>
        <taxon>Rhodospirillales</taxon>
        <taxon>Novispirillaceae</taxon>
        <taxon>Caenispirillum</taxon>
    </lineage>
</organism>
<sequence length="325" mass="34397">MRAVVVKEWTAPEALTVGDMDAPPMIENGVRIAIHCAGVNFADGLMVQGKYQEKPPFPFAPGLEVAGEVTEVAPGVSHVSVGDRVMAVVDRGGFAEEVVAHAPDVIRIPDDMDFATAAAFPVAYGTSQFALADRAKLKKGEVLVVHGAAGGVGLTAVECGKALGATVIATAGGPEKLAVAKEHGADYGIDYKTESIKDRVRELTGGRGADVIYDPVGGDVFEQSLRATAPDGRLIVIGFAGGTVQQIPANILLVKNVDVIGFYWGAYRKLGPERIHKSFAQCLRWYEDGLLKPRVSHRFPLEDAGKAILALKDRSVTGKAIVTVR</sequence>
<dbReference type="PANTHER" id="PTHR43677">
    <property type="entry name" value="SHORT-CHAIN DEHYDROGENASE/REDUCTASE"/>
    <property type="match status" value="1"/>
</dbReference>
<dbReference type="SUPFAM" id="SSF50129">
    <property type="entry name" value="GroES-like"/>
    <property type="match status" value="1"/>
</dbReference>
<dbReference type="InterPro" id="IPR020843">
    <property type="entry name" value="ER"/>
</dbReference>
<dbReference type="PATRIC" id="fig|1238182.3.peg.1048"/>
<evidence type="ECO:0000259" key="1">
    <source>
        <dbReference type="SMART" id="SM00829"/>
    </source>
</evidence>
<evidence type="ECO:0000313" key="3">
    <source>
        <dbReference type="Proteomes" id="UP000009881"/>
    </source>
</evidence>
<dbReference type="CDD" id="cd08241">
    <property type="entry name" value="QOR1"/>
    <property type="match status" value="1"/>
</dbReference>
<dbReference type="RefSeq" id="WP_009539497.1">
    <property type="nucleotide sequence ID" value="NZ_ANHY01000004.1"/>
</dbReference>
<dbReference type="Proteomes" id="UP000009881">
    <property type="component" value="Unassembled WGS sequence"/>
</dbReference>
<dbReference type="STRING" id="1238182.C882_3300"/>
<dbReference type="Gene3D" id="3.40.50.720">
    <property type="entry name" value="NAD(P)-binding Rossmann-like Domain"/>
    <property type="match status" value="1"/>
</dbReference>
<dbReference type="InterPro" id="IPR051397">
    <property type="entry name" value="Zn-ADH-like_protein"/>
</dbReference>